<dbReference type="InterPro" id="IPR017455">
    <property type="entry name" value="Znf_FYVE-rel"/>
</dbReference>
<feature type="domain" description="FYVE-type" evidence="6">
    <location>
        <begin position="258"/>
        <end position="317"/>
    </location>
</feature>
<dbReference type="AlphaFoldDB" id="A0A6G0WRW9"/>
<evidence type="ECO:0000256" key="5">
    <source>
        <dbReference type="SAM" id="MobiDB-lite"/>
    </source>
</evidence>
<accession>A0A6G0WRW9</accession>
<dbReference type="Pfam" id="PF01852">
    <property type="entry name" value="START"/>
    <property type="match status" value="1"/>
</dbReference>
<dbReference type="Pfam" id="PF01363">
    <property type="entry name" value="FYVE"/>
    <property type="match status" value="1"/>
</dbReference>
<keyword evidence="3" id="KW-0862">Zinc</keyword>
<dbReference type="SUPFAM" id="SSF55961">
    <property type="entry name" value="Bet v1-like"/>
    <property type="match status" value="1"/>
</dbReference>
<keyword evidence="8" id="KW-1185">Reference proteome</keyword>
<protein>
    <recommendedName>
        <fullName evidence="6">FYVE-type domain-containing protein</fullName>
    </recommendedName>
</protein>
<keyword evidence="2 4" id="KW-0863">Zinc-finger</keyword>
<dbReference type="PROSITE" id="PS50178">
    <property type="entry name" value="ZF_FYVE"/>
    <property type="match status" value="1"/>
</dbReference>
<dbReference type="Proteomes" id="UP000481153">
    <property type="component" value="Unassembled WGS sequence"/>
</dbReference>
<evidence type="ECO:0000259" key="6">
    <source>
        <dbReference type="PROSITE" id="PS50178"/>
    </source>
</evidence>
<feature type="region of interest" description="Disordered" evidence="5">
    <location>
        <begin position="352"/>
        <end position="390"/>
    </location>
</feature>
<reference evidence="7 8" key="1">
    <citation type="submission" date="2019-07" db="EMBL/GenBank/DDBJ databases">
        <title>Genomics analysis of Aphanomyces spp. identifies a new class of oomycete effector associated with host adaptation.</title>
        <authorList>
            <person name="Gaulin E."/>
        </authorList>
    </citation>
    <scope>NUCLEOTIDE SEQUENCE [LARGE SCALE GENOMIC DNA]</scope>
    <source>
        <strain evidence="7 8">ATCC 201684</strain>
    </source>
</reference>
<dbReference type="PANTHER" id="PTHR13510:SF44">
    <property type="entry name" value="RABENOSYN-5"/>
    <property type="match status" value="1"/>
</dbReference>
<dbReference type="GO" id="GO:0008289">
    <property type="term" value="F:lipid binding"/>
    <property type="evidence" value="ECO:0007669"/>
    <property type="project" value="InterPro"/>
</dbReference>
<dbReference type="Gene3D" id="3.30.40.10">
    <property type="entry name" value="Zinc/RING finger domain, C3HC4 (zinc finger)"/>
    <property type="match status" value="1"/>
</dbReference>
<dbReference type="InterPro" id="IPR023393">
    <property type="entry name" value="START-like_dom_sf"/>
</dbReference>
<dbReference type="InterPro" id="IPR000306">
    <property type="entry name" value="Znf_FYVE"/>
</dbReference>
<feature type="compositionally biased region" description="Polar residues" evidence="5">
    <location>
        <begin position="361"/>
        <end position="380"/>
    </location>
</feature>
<proteinExistence type="predicted"/>
<dbReference type="InterPro" id="IPR011011">
    <property type="entry name" value="Znf_FYVE_PHD"/>
</dbReference>
<gene>
    <name evidence="7" type="ORF">Ae201684_012222</name>
</gene>
<dbReference type="SUPFAM" id="SSF57903">
    <property type="entry name" value="FYVE/PHD zinc finger"/>
    <property type="match status" value="1"/>
</dbReference>
<dbReference type="InterPro" id="IPR002913">
    <property type="entry name" value="START_lipid-bd_dom"/>
</dbReference>
<evidence type="ECO:0000313" key="8">
    <source>
        <dbReference type="Proteomes" id="UP000481153"/>
    </source>
</evidence>
<evidence type="ECO:0000256" key="1">
    <source>
        <dbReference type="ARBA" id="ARBA00022723"/>
    </source>
</evidence>
<keyword evidence="1" id="KW-0479">Metal-binding</keyword>
<dbReference type="SMART" id="SM00064">
    <property type="entry name" value="FYVE"/>
    <property type="match status" value="1"/>
</dbReference>
<dbReference type="GO" id="GO:0008270">
    <property type="term" value="F:zinc ion binding"/>
    <property type="evidence" value="ECO:0007669"/>
    <property type="project" value="UniProtKB-KW"/>
</dbReference>
<dbReference type="PANTHER" id="PTHR13510">
    <property type="entry name" value="FYVE-FINGER-CONTAINING RAB5 EFFECTOR PROTEIN RABENOSYN-5-RELATED"/>
    <property type="match status" value="1"/>
</dbReference>
<evidence type="ECO:0000256" key="4">
    <source>
        <dbReference type="PROSITE-ProRule" id="PRU00091"/>
    </source>
</evidence>
<dbReference type="EMBL" id="VJMJ01000155">
    <property type="protein sequence ID" value="KAF0730219.1"/>
    <property type="molecule type" value="Genomic_DNA"/>
</dbReference>
<sequence>MKLSISTEYIECPPLSPQELAQYEHQDMENVQDSLDKTNLTSHRYQWKRVAHEAEVEIYRGKVPQRPTSALLFCSTVDLAATLDEVIHYFRSYSSAEDSKEMADRTDRGLLDAANLCTTPHLNVRLQWLLEKTLFHVVGKKRDYVFLKSTHLLEPDEGGRRTWARCLKSARRPRCAELANVIRAVHYGSGIICRETDRPGYLKLMCIVHCDLGGSLPSMIKERTIMHFCRSIKGIDRRLREDRLSVSPFMTGGQFTPFSSRQQCRLCKRKFGLFRKKKHCCKCGEVVCAQCGPKWTVQVGGTSLKVRACTACSMPLRPPFNAIDTGTVMSTFTSPSSLFSTEVWGIQDDNDDSDDAEPSFVSFTTEGSNSSRHSASTGGRSTFDHHINLQ</sequence>
<name>A0A6G0WRW9_9STRA</name>
<dbReference type="InterPro" id="IPR013083">
    <property type="entry name" value="Znf_RING/FYVE/PHD"/>
</dbReference>
<organism evidence="7 8">
    <name type="scientific">Aphanomyces euteiches</name>
    <dbReference type="NCBI Taxonomy" id="100861"/>
    <lineage>
        <taxon>Eukaryota</taxon>
        <taxon>Sar</taxon>
        <taxon>Stramenopiles</taxon>
        <taxon>Oomycota</taxon>
        <taxon>Saprolegniomycetes</taxon>
        <taxon>Saprolegniales</taxon>
        <taxon>Verrucalvaceae</taxon>
        <taxon>Aphanomyces</taxon>
    </lineage>
</organism>
<evidence type="ECO:0000313" key="7">
    <source>
        <dbReference type="EMBL" id="KAF0730219.1"/>
    </source>
</evidence>
<dbReference type="VEuPathDB" id="FungiDB:AeMF1_002413"/>
<evidence type="ECO:0000256" key="2">
    <source>
        <dbReference type="ARBA" id="ARBA00022771"/>
    </source>
</evidence>
<evidence type="ECO:0000256" key="3">
    <source>
        <dbReference type="ARBA" id="ARBA00022833"/>
    </source>
</evidence>
<comment type="caution">
    <text evidence="7">The sequence shown here is derived from an EMBL/GenBank/DDBJ whole genome shotgun (WGS) entry which is preliminary data.</text>
</comment>
<dbReference type="CDD" id="cd15745">
    <property type="entry name" value="FYVE_RUFY4"/>
    <property type="match status" value="1"/>
</dbReference>
<dbReference type="Gene3D" id="3.30.530.20">
    <property type="match status" value="1"/>
</dbReference>
<dbReference type="InterPro" id="IPR052727">
    <property type="entry name" value="Rab4/Rab5_effector"/>
</dbReference>